<evidence type="ECO:0000313" key="3">
    <source>
        <dbReference type="EMBL" id="KAE9177478.1"/>
    </source>
</evidence>
<feature type="region of interest" description="Disordered" evidence="1">
    <location>
        <begin position="50"/>
        <end position="85"/>
    </location>
</feature>
<dbReference type="EMBL" id="QXGE01004194">
    <property type="protein sequence ID" value="KAE9271572.1"/>
    <property type="molecule type" value="Genomic_DNA"/>
</dbReference>
<dbReference type="Proteomes" id="UP000440732">
    <property type="component" value="Unassembled WGS sequence"/>
</dbReference>
<dbReference type="AlphaFoldDB" id="A0A6A4BEE8"/>
<evidence type="ECO:0000313" key="5">
    <source>
        <dbReference type="Proteomes" id="UP000437068"/>
    </source>
</evidence>
<gene>
    <name evidence="4" type="ORF">PF001_g28320</name>
    <name evidence="3" type="ORF">PF002_g28329</name>
    <name evidence="2" type="ORF">PF006_g28271</name>
</gene>
<evidence type="ECO:0000313" key="7">
    <source>
        <dbReference type="Proteomes" id="UP000440732"/>
    </source>
</evidence>
<dbReference type="Proteomes" id="UP000440367">
    <property type="component" value="Unassembled WGS sequence"/>
</dbReference>
<evidence type="ECO:0000313" key="4">
    <source>
        <dbReference type="EMBL" id="KAE9271572.1"/>
    </source>
</evidence>
<accession>A0A6A4BEE8</accession>
<name>A0A6A4BEE8_9STRA</name>
<protein>
    <submittedName>
        <fullName evidence="4">Uncharacterized protein</fullName>
    </submittedName>
</protein>
<dbReference type="EMBL" id="QXGA01004160">
    <property type="protein sequence ID" value="KAE9075754.1"/>
    <property type="molecule type" value="Genomic_DNA"/>
</dbReference>
<dbReference type="Proteomes" id="UP000437068">
    <property type="component" value="Unassembled WGS sequence"/>
</dbReference>
<reference evidence="5 6" key="1">
    <citation type="submission" date="2018-08" db="EMBL/GenBank/DDBJ databases">
        <title>Genomic investigation of the strawberry pathogen Phytophthora fragariae indicates pathogenicity is determined by transcriptional variation in three key races.</title>
        <authorList>
            <person name="Adams T.M."/>
            <person name="Armitage A.D."/>
            <person name="Sobczyk M.K."/>
            <person name="Bates H.J."/>
            <person name="Dunwell J.M."/>
            <person name="Nellist C.F."/>
            <person name="Harrison R.J."/>
        </authorList>
    </citation>
    <scope>NUCLEOTIDE SEQUENCE [LARGE SCALE GENOMIC DNA]</scope>
    <source>
        <strain evidence="4 5">A4</strain>
        <strain evidence="3 6">BC-1</strain>
        <strain evidence="2 7">NOV-5</strain>
    </source>
</reference>
<feature type="compositionally biased region" description="Low complexity" evidence="1">
    <location>
        <begin position="52"/>
        <end position="85"/>
    </location>
</feature>
<dbReference type="EMBL" id="QXGD01003452">
    <property type="protein sequence ID" value="KAE9177478.1"/>
    <property type="molecule type" value="Genomic_DNA"/>
</dbReference>
<evidence type="ECO:0000313" key="6">
    <source>
        <dbReference type="Proteomes" id="UP000440367"/>
    </source>
</evidence>
<evidence type="ECO:0000313" key="2">
    <source>
        <dbReference type="EMBL" id="KAE9075754.1"/>
    </source>
</evidence>
<comment type="caution">
    <text evidence="4">The sequence shown here is derived from an EMBL/GenBank/DDBJ whole genome shotgun (WGS) entry which is preliminary data.</text>
</comment>
<organism evidence="4 5">
    <name type="scientific">Phytophthora fragariae</name>
    <dbReference type="NCBI Taxonomy" id="53985"/>
    <lineage>
        <taxon>Eukaryota</taxon>
        <taxon>Sar</taxon>
        <taxon>Stramenopiles</taxon>
        <taxon>Oomycota</taxon>
        <taxon>Peronosporomycetes</taxon>
        <taxon>Peronosporales</taxon>
        <taxon>Peronosporaceae</taxon>
        <taxon>Phytophthora</taxon>
    </lineage>
</organism>
<proteinExistence type="predicted"/>
<sequence length="85" mass="8817">MLLLLSAATDLSTAARILKLQLHPNAGGTISPNGDNDKSTHTLVGQVTAISTNGGTNNTTPTSADSNNTTHTSTVHVSTTFTRRQ</sequence>
<evidence type="ECO:0000256" key="1">
    <source>
        <dbReference type="SAM" id="MobiDB-lite"/>
    </source>
</evidence>